<dbReference type="InterPro" id="IPR004843">
    <property type="entry name" value="Calcineurin-like_PHP"/>
</dbReference>
<dbReference type="GO" id="GO:0008408">
    <property type="term" value="F:3'-5' exonuclease activity"/>
    <property type="evidence" value="ECO:0007669"/>
    <property type="project" value="InterPro"/>
</dbReference>
<dbReference type="EMBL" id="RXYK01000016">
    <property type="protein sequence ID" value="RTY35965.1"/>
    <property type="molecule type" value="Genomic_DNA"/>
</dbReference>
<proteinExistence type="inferred from homology"/>
<dbReference type="PANTHER" id="PTHR30337">
    <property type="entry name" value="COMPONENT OF ATP-DEPENDENT DSDNA EXONUCLEASE"/>
    <property type="match status" value="1"/>
</dbReference>
<evidence type="ECO:0000256" key="1">
    <source>
        <dbReference type="ARBA" id="ARBA00010555"/>
    </source>
</evidence>
<dbReference type="Gene3D" id="3.30.160.720">
    <property type="match status" value="1"/>
</dbReference>
<dbReference type="GO" id="GO:0006260">
    <property type="term" value="P:DNA replication"/>
    <property type="evidence" value="ECO:0007669"/>
    <property type="project" value="UniProtKB-KW"/>
</dbReference>
<sequence>MKFLHTSDWHLGRSLYGRKRYAEFAAFLDWLIQTIEDEKVDALLVAGDVFDTSTPSNRAQELYYRFLCRVAASCCRHVVVVAGNHDSPSFLNAPKELLRALNVYVVGSMTDDPADELIVLKNNPQISQMDADKKTKQNNLGESAQSADNVDAIICAVPYLRDKDIRTVEPGETIDDKNRKLVEGLKAHYEAVVELAETKRNHLRESAQSADKYIPIIAMGHLFTAGGKTVDGDGVRELYVGSLAHVGEEVFPSSIDYLALGHLHVPQAVGSAEHIRYCGSPIPMGYGEATQEKKVVLIEFSPQISQMAADEKTQKEICGNPRNLRITEKNIPCFQELVRIVGSLDDIHAKLEELKKEESSAWLEIEYTGSDIISNLREMLDEAMVDSAMEIRRIKNRRVMERVMSTIAEDETLDDLDAGDVFTRCLDAFEVPDEDRVELTVSYNEIIKDLREEDVNAE</sequence>
<comment type="caution">
    <text evidence="10">The sequence shown here is derived from an EMBL/GenBank/DDBJ whole genome shotgun (WGS) entry which is preliminary data.</text>
</comment>
<accession>A0A3S0MPM3</accession>
<organism evidence="10 11">
    <name type="scientific">Chlorobium phaeovibrioides</name>
    <dbReference type="NCBI Taxonomy" id="1094"/>
    <lineage>
        <taxon>Bacteria</taxon>
        <taxon>Pseudomonadati</taxon>
        <taxon>Chlorobiota</taxon>
        <taxon>Chlorobiia</taxon>
        <taxon>Chlorobiales</taxon>
        <taxon>Chlorobiaceae</taxon>
        <taxon>Chlorobium/Pelodictyon group</taxon>
        <taxon>Chlorobium</taxon>
    </lineage>
</organism>
<dbReference type="Pfam" id="PF12320">
    <property type="entry name" value="SbcD_C"/>
    <property type="match status" value="1"/>
</dbReference>
<dbReference type="NCBIfam" id="TIGR00619">
    <property type="entry name" value="sbcd"/>
    <property type="match status" value="1"/>
</dbReference>
<dbReference type="SUPFAM" id="SSF56300">
    <property type="entry name" value="Metallo-dependent phosphatases"/>
    <property type="match status" value="1"/>
</dbReference>
<evidence type="ECO:0000313" key="11">
    <source>
        <dbReference type="Proteomes" id="UP000279908"/>
    </source>
</evidence>
<evidence type="ECO:0000256" key="5">
    <source>
        <dbReference type="ARBA" id="ARBA00022801"/>
    </source>
</evidence>
<dbReference type="GO" id="GO:0006310">
    <property type="term" value="P:DNA recombination"/>
    <property type="evidence" value="ECO:0007669"/>
    <property type="project" value="UniProtKB-KW"/>
</dbReference>
<evidence type="ECO:0000256" key="6">
    <source>
        <dbReference type="ARBA" id="ARBA00022839"/>
    </source>
</evidence>
<evidence type="ECO:0000256" key="2">
    <source>
        <dbReference type="ARBA" id="ARBA00011322"/>
    </source>
</evidence>
<dbReference type="CDD" id="cd00840">
    <property type="entry name" value="MPP_Mre11_N"/>
    <property type="match status" value="1"/>
</dbReference>
<evidence type="ECO:0000259" key="9">
    <source>
        <dbReference type="Pfam" id="PF12320"/>
    </source>
</evidence>
<evidence type="ECO:0000313" key="10">
    <source>
        <dbReference type="EMBL" id="RTY35965.1"/>
    </source>
</evidence>
<feature type="domain" description="Calcineurin-like phosphoesterase" evidence="8">
    <location>
        <begin position="1"/>
        <end position="265"/>
    </location>
</feature>
<dbReference type="GO" id="GO:0004519">
    <property type="term" value="F:endonuclease activity"/>
    <property type="evidence" value="ECO:0007669"/>
    <property type="project" value="UniProtKB-KW"/>
</dbReference>
<keyword evidence="7" id="KW-0233">DNA recombination</keyword>
<dbReference type="AlphaFoldDB" id="A0A3S0MPM3"/>
<keyword evidence="7" id="KW-0235">DNA replication</keyword>
<keyword evidence="4 7" id="KW-0540">Nuclease</keyword>
<evidence type="ECO:0000256" key="7">
    <source>
        <dbReference type="RuleBase" id="RU363069"/>
    </source>
</evidence>
<keyword evidence="7" id="KW-0255">Endonuclease</keyword>
<evidence type="ECO:0000256" key="3">
    <source>
        <dbReference type="ARBA" id="ARBA00013365"/>
    </source>
</evidence>
<comment type="similarity">
    <text evidence="1 7">Belongs to the SbcD family.</text>
</comment>
<reference evidence="10 11" key="1">
    <citation type="submission" date="2018-12" db="EMBL/GenBank/DDBJ databases">
        <authorList>
            <person name="Lunina O.N."/>
            <person name="Grouzdev D.S."/>
            <person name="Gorlenko V.M."/>
            <person name="Savvichev A.S."/>
        </authorList>
    </citation>
    <scope>NUCLEOTIDE SEQUENCE [LARGE SCALE GENOMIC DNA]</scope>
    <source>
        <strain evidence="10 11">BrKhr-17</strain>
    </source>
</reference>
<gene>
    <name evidence="7 10" type="primary">sbcD</name>
    <name evidence="10" type="ORF">EKD02_08735</name>
</gene>
<keyword evidence="5 7" id="KW-0378">Hydrolase</keyword>
<name>A0A3S0MPM3_CHLPH</name>
<comment type="subunit">
    <text evidence="2 7">Heterodimer of SbcC and SbcD.</text>
</comment>
<dbReference type="InterPro" id="IPR050535">
    <property type="entry name" value="DNA_Repair-Maintenance_Comp"/>
</dbReference>
<dbReference type="InterPro" id="IPR029052">
    <property type="entry name" value="Metallo-depent_PP-like"/>
</dbReference>
<dbReference type="Pfam" id="PF00149">
    <property type="entry name" value="Metallophos"/>
    <property type="match status" value="1"/>
</dbReference>
<dbReference type="InterPro" id="IPR026843">
    <property type="entry name" value="SbcD_C"/>
</dbReference>
<keyword evidence="6 7" id="KW-0269">Exonuclease</keyword>
<evidence type="ECO:0000256" key="4">
    <source>
        <dbReference type="ARBA" id="ARBA00022722"/>
    </source>
</evidence>
<dbReference type="InterPro" id="IPR004593">
    <property type="entry name" value="SbcD"/>
</dbReference>
<evidence type="ECO:0000259" key="8">
    <source>
        <dbReference type="Pfam" id="PF00149"/>
    </source>
</evidence>
<dbReference type="RefSeq" id="WP_126385070.1">
    <property type="nucleotide sequence ID" value="NZ_RXYK01000016.1"/>
</dbReference>
<dbReference type="InterPro" id="IPR041796">
    <property type="entry name" value="Mre11_N"/>
</dbReference>
<dbReference type="Gene3D" id="3.60.21.10">
    <property type="match status" value="1"/>
</dbReference>
<protein>
    <recommendedName>
        <fullName evidence="3 7">Nuclease SbcCD subunit D</fullName>
    </recommendedName>
</protein>
<comment type="function">
    <text evidence="7">SbcCD cleaves DNA hairpin structures. These structures can inhibit DNA replication and are intermediates in certain DNA recombination reactions. The complex acts as a 3'-&gt;5' double strand exonuclease that can open hairpins. It also has a 5' single-strand endonuclease activity.</text>
</comment>
<dbReference type="PANTHER" id="PTHR30337:SF0">
    <property type="entry name" value="NUCLEASE SBCCD SUBUNIT D"/>
    <property type="match status" value="1"/>
</dbReference>
<feature type="domain" description="Nuclease SbcCD subunit D C-terminal" evidence="9">
    <location>
        <begin position="333"/>
        <end position="427"/>
    </location>
</feature>
<dbReference type="Proteomes" id="UP000279908">
    <property type="component" value="Unassembled WGS sequence"/>
</dbReference>